<gene>
    <name evidence="3" type="ORF">GCM10022200_07490</name>
</gene>
<comment type="caution">
    <text evidence="3">The sequence shown here is derived from an EMBL/GenBank/DDBJ whole genome shotgun (WGS) entry which is preliminary data.</text>
</comment>
<accession>A0ABP7A9P3</accession>
<proteinExistence type="predicted"/>
<evidence type="ECO:0008006" key="5">
    <source>
        <dbReference type="Google" id="ProtNLM"/>
    </source>
</evidence>
<dbReference type="PROSITE" id="PS51257">
    <property type="entry name" value="PROKAR_LIPOPROTEIN"/>
    <property type="match status" value="1"/>
</dbReference>
<protein>
    <recommendedName>
        <fullName evidence="5">Nitrate ABC transporter substrate-binding protein</fullName>
    </recommendedName>
</protein>
<feature type="compositionally biased region" description="Low complexity" evidence="1">
    <location>
        <begin position="34"/>
        <end position="63"/>
    </location>
</feature>
<feature type="signal peptide" evidence="2">
    <location>
        <begin position="1"/>
        <end position="25"/>
    </location>
</feature>
<dbReference type="EMBL" id="BAAAYU010000001">
    <property type="protein sequence ID" value="GAA3627544.1"/>
    <property type="molecule type" value="Genomic_DNA"/>
</dbReference>
<organism evidence="3 4">
    <name type="scientific">Microbacterium awajiense</name>
    <dbReference type="NCBI Taxonomy" id="415214"/>
    <lineage>
        <taxon>Bacteria</taxon>
        <taxon>Bacillati</taxon>
        <taxon>Actinomycetota</taxon>
        <taxon>Actinomycetes</taxon>
        <taxon>Micrococcales</taxon>
        <taxon>Microbacteriaceae</taxon>
        <taxon>Microbacterium</taxon>
    </lineage>
</organism>
<dbReference type="Proteomes" id="UP001501697">
    <property type="component" value="Unassembled WGS sequence"/>
</dbReference>
<dbReference type="RefSeq" id="WP_344736534.1">
    <property type="nucleotide sequence ID" value="NZ_BAAAYU010000001.1"/>
</dbReference>
<keyword evidence="4" id="KW-1185">Reference proteome</keyword>
<name>A0ABP7A9P3_9MICO</name>
<evidence type="ECO:0000313" key="4">
    <source>
        <dbReference type="Proteomes" id="UP001501697"/>
    </source>
</evidence>
<feature type="chain" id="PRO_5047476505" description="Nitrate ABC transporter substrate-binding protein" evidence="2">
    <location>
        <begin position="26"/>
        <end position="193"/>
    </location>
</feature>
<feature type="region of interest" description="Disordered" evidence="1">
    <location>
        <begin position="25"/>
        <end position="63"/>
    </location>
</feature>
<evidence type="ECO:0000313" key="3">
    <source>
        <dbReference type="EMBL" id="GAA3627544.1"/>
    </source>
</evidence>
<evidence type="ECO:0000256" key="2">
    <source>
        <dbReference type="SAM" id="SignalP"/>
    </source>
</evidence>
<reference evidence="4" key="1">
    <citation type="journal article" date="2019" name="Int. J. Syst. Evol. Microbiol.">
        <title>The Global Catalogue of Microorganisms (GCM) 10K type strain sequencing project: providing services to taxonomists for standard genome sequencing and annotation.</title>
        <authorList>
            <consortium name="The Broad Institute Genomics Platform"/>
            <consortium name="The Broad Institute Genome Sequencing Center for Infectious Disease"/>
            <person name="Wu L."/>
            <person name="Ma J."/>
        </authorList>
    </citation>
    <scope>NUCLEOTIDE SEQUENCE [LARGE SCALE GENOMIC DNA]</scope>
    <source>
        <strain evidence="4">JCM 16544</strain>
    </source>
</reference>
<keyword evidence="2" id="KW-0732">Signal</keyword>
<evidence type="ECO:0000256" key="1">
    <source>
        <dbReference type="SAM" id="MobiDB-lite"/>
    </source>
</evidence>
<sequence length="193" mass="20089">MPPTIARAAGAVALAASLLVTTACSTGEPPEAPPAASASAEPDATDSAAPTAEPTTAPVADPTCENMIGEDIVADFTDVGWTSLAQPFQIGDVELESGLQCVWADFEGPAGDHLIIFGWAPIDADRARDVQNALVADGWVREDEAAGVYITENPDTTISTDDEGYGLTYLFGDGWVKLADTKQGLVLIDWPPT</sequence>